<name>A0A1I4BI70_9RHOB</name>
<keyword evidence="2" id="KW-1185">Reference proteome</keyword>
<gene>
    <name evidence="1" type="ORF">SAMN04488036_1011013</name>
</gene>
<evidence type="ECO:0000313" key="1">
    <source>
        <dbReference type="EMBL" id="SFK67616.1"/>
    </source>
</evidence>
<reference evidence="2" key="1">
    <citation type="submission" date="2016-10" db="EMBL/GenBank/DDBJ databases">
        <authorList>
            <person name="Varghese N."/>
            <person name="Submissions S."/>
        </authorList>
    </citation>
    <scope>NUCLEOTIDE SEQUENCE [LARGE SCALE GENOMIC DNA]</scope>
    <source>
        <strain evidence="2">DSM 28453</strain>
    </source>
</reference>
<dbReference type="RefSeq" id="WP_244503530.1">
    <property type="nucleotide sequence ID" value="NZ_FOSZ01000001.1"/>
</dbReference>
<organism evidence="1 2">
    <name type="scientific">Shimia haliotis</name>
    <dbReference type="NCBI Taxonomy" id="1280847"/>
    <lineage>
        <taxon>Bacteria</taxon>
        <taxon>Pseudomonadati</taxon>
        <taxon>Pseudomonadota</taxon>
        <taxon>Alphaproteobacteria</taxon>
        <taxon>Rhodobacterales</taxon>
        <taxon>Roseobacteraceae</taxon>
    </lineage>
</organism>
<dbReference type="Proteomes" id="UP000198851">
    <property type="component" value="Unassembled WGS sequence"/>
</dbReference>
<protein>
    <recommendedName>
        <fullName evidence="3">DUF995 domain-containing protein</fullName>
    </recommendedName>
</protein>
<proteinExistence type="predicted"/>
<sequence length="112" mass="12555">MGRIAVVWGVLTLCGGGVQASDWTILTGKEITDALSERTLRYEAAMQVFYASGRTLYDAETESWGYWQVRGDQYCSQWPPSGLWDCYDVARQGDTIRFVGSDRSFSDGAYDD</sequence>
<accession>A0A1I4BI70</accession>
<dbReference type="AlphaFoldDB" id="A0A1I4BI70"/>
<evidence type="ECO:0000313" key="2">
    <source>
        <dbReference type="Proteomes" id="UP000198851"/>
    </source>
</evidence>
<evidence type="ECO:0008006" key="3">
    <source>
        <dbReference type="Google" id="ProtNLM"/>
    </source>
</evidence>
<dbReference type="EMBL" id="FOSZ01000001">
    <property type="protein sequence ID" value="SFK67616.1"/>
    <property type="molecule type" value="Genomic_DNA"/>
</dbReference>